<organism evidence="2 3">
    <name type="scientific">Paludibaculum fermentans</name>
    <dbReference type="NCBI Taxonomy" id="1473598"/>
    <lineage>
        <taxon>Bacteria</taxon>
        <taxon>Pseudomonadati</taxon>
        <taxon>Acidobacteriota</taxon>
        <taxon>Terriglobia</taxon>
        <taxon>Bryobacterales</taxon>
        <taxon>Bryobacteraceae</taxon>
        <taxon>Paludibaculum</taxon>
    </lineage>
</organism>
<dbReference type="PANTHER" id="PTHR10151">
    <property type="entry name" value="ECTONUCLEOTIDE PYROPHOSPHATASE/PHOSPHODIESTERASE"/>
    <property type="match status" value="1"/>
</dbReference>
<dbReference type="EMBL" id="CP063849">
    <property type="protein sequence ID" value="QOY87988.1"/>
    <property type="molecule type" value="Genomic_DNA"/>
</dbReference>
<dbReference type="Pfam" id="PF01663">
    <property type="entry name" value="Phosphodiest"/>
    <property type="match status" value="1"/>
</dbReference>
<proteinExistence type="predicted"/>
<feature type="chain" id="PRO_5032840449" evidence="1">
    <location>
        <begin position="19"/>
        <end position="395"/>
    </location>
</feature>
<evidence type="ECO:0000313" key="3">
    <source>
        <dbReference type="Proteomes" id="UP000593892"/>
    </source>
</evidence>
<accession>A0A7S7NQP3</accession>
<feature type="signal peptide" evidence="1">
    <location>
        <begin position="1"/>
        <end position="18"/>
    </location>
</feature>
<dbReference type="KEGG" id="pfer:IRI77_35515"/>
<dbReference type="InterPro" id="IPR017850">
    <property type="entry name" value="Alkaline_phosphatase_core_sf"/>
</dbReference>
<name>A0A7S7NQP3_PALFE</name>
<dbReference type="SUPFAM" id="SSF53649">
    <property type="entry name" value="Alkaline phosphatase-like"/>
    <property type="match status" value="1"/>
</dbReference>
<sequence length="395" mass="43730">MPRFALCTLLLFGSLLKAAPPVLVIALDGFRWDYAEREKAPNLLELKRQGAAVESLIPAFPSTTFPNFYAMATGLYPEHHNVVGMMFRDRAQQKNFQYWRNSSEGAWYGGTPIWLLAEQQGVKTATFFWPGTDAGIQGRNPSYFMKYDGRIPNEARVKQVLEWLRLPEAQRPGLVMAYFSDVDGKGHATGPDSPETKAAIGALDKLTGDLVRAARAIHPGINIVVLSDHGMTAVLDHLNLTSRADFKGCIAANEAPMTMLYCDDPERVRAELVKNAPEVDVYRRSEVPAHLHYRDNPRIGDLVIIPRTPIIIEIVPPGDTDSKVIPQLKGMHGYDPEKNRDMRGILIGLGPAFQVGKTAPAARTVDVFPLLCELLGLKPPSPLDGDLSRVQPLFR</sequence>
<dbReference type="Gene3D" id="3.30.1360.180">
    <property type="match status" value="1"/>
</dbReference>
<reference evidence="2 3" key="1">
    <citation type="submission" date="2020-10" db="EMBL/GenBank/DDBJ databases">
        <title>Complete genome sequence of Paludibaculum fermentans P105T, a facultatively anaerobic acidobacterium capable of dissimilatory Fe(III) reduction.</title>
        <authorList>
            <person name="Dedysh S.N."/>
            <person name="Beletsky A.V."/>
            <person name="Kulichevskaya I.S."/>
            <person name="Mardanov A.V."/>
            <person name="Ravin N.V."/>
        </authorList>
    </citation>
    <scope>NUCLEOTIDE SEQUENCE [LARGE SCALE GENOMIC DNA]</scope>
    <source>
        <strain evidence="2 3">P105</strain>
    </source>
</reference>
<dbReference type="GO" id="GO:0016787">
    <property type="term" value="F:hydrolase activity"/>
    <property type="evidence" value="ECO:0007669"/>
    <property type="project" value="UniProtKB-ARBA"/>
</dbReference>
<evidence type="ECO:0000256" key="1">
    <source>
        <dbReference type="SAM" id="SignalP"/>
    </source>
</evidence>
<protein>
    <submittedName>
        <fullName evidence="2">Alkaline phosphatase family protein</fullName>
    </submittedName>
</protein>
<dbReference type="AlphaFoldDB" id="A0A7S7NQP3"/>
<dbReference type="Proteomes" id="UP000593892">
    <property type="component" value="Chromosome"/>
</dbReference>
<dbReference type="InterPro" id="IPR002591">
    <property type="entry name" value="Phosphodiest/P_Trfase"/>
</dbReference>
<dbReference type="Gene3D" id="3.40.720.10">
    <property type="entry name" value="Alkaline Phosphatase, subunit A"/>
    <property type="match status" value="1"/>
</dbReference>
<gene>
    <name evidence="2" type="ORF">IRI77_35515</name>
</gene>
<dbReference type="PANTHER" id="PTHR10151:SF120">
    <property type="entry name" value="BIS(5'-ADENOSYL)-TRIPHOSPHATASE"/>
    <property type="match status" value="1"/>
</dbReference>
<evidence type="ECO:0000313" key="2">
    <source>
        <dbReference type="EMBL" id="QOY87988.1"/>
    </source>
</evidence>
<dbReference type="CDD" id="cd16018">
    <property type="entry name" value="Enpp"/>
    <property type="match status" value="1"/>
</dbReference>
<keyword evidence="1" id="KW-0732">Signal</keyword>
<dbReference type="RefSeq" id="WP_194449651.1">
    <property type="nucleotide sequence ID" value="NZ_CP063849.1"/>
</dbReference>
<keyword evidence="3" id="KW-1185">Reference proteome</keyword>